<dbReference type="Pfam" id="PF12787">
    <property type="entry name" value="EcsC"/>
    <property type="match status" value="1"/>
</dbReference>
<dbReference type="InterPro" id="IPR024787">
    <property type="entry name" value="EcsC"/>
</dbReference>
<dbReference type="OrthoDB" id="7569638at2"/>
<dbReference type="Proteomes" id="UP000282125">
    <property type="component" value="Unassembled WGS sequence"/>
</dbReference>
<keyword evidence="2" id="KW-0378">Hydrolase</keyword>
<keyword evidence="3" id="KW-1185">Reference proteome</keyword>
<dbReference type="RefSeq" id="WP_124963685.1">
    <property type="nucleotide sequence ID" value="NZ_RRAZ01000004.1"/>
</dbReference>
<name>A0A3P3DT88_9RHOB</name>
<proteinExistence type="predicted"/>
<dbReference type="EMBL" id="RRAZ01000004">
    <property type="protein sequence ID" value="RRH77331.1"/>
    <property type="molecule type" value="Genomic_DNA"/>
</dbReference>
<protein>
    <submittedName>
        <fullName evidence="2">Staphylolytic protease PREPROENZYME LASA</fullName>
    </submittedName>
</protein>
<sequence>MENALTLSAKTFPEAEIRALALRHDRASGGLMAALNKLGGKAEGWLERLPAPARAGVLKLTEGALQSSYGLAAKSSGLTPKAGAGQIALSALTGAAGGAAGLASAVAEVPVTVTLILRAIQSVAEEQGFDPASEAVRREVLHIFASGGPGAADDGVNSAFIGARLTLTGPAVQRVITTLAPRIAAALGPKLAAQSVPILGAVAGAGLNIAFLRYYREMAQIRFSLLRLAQTHEAEAVTAAFATHLRRPAALRH</sequence>
<dbReference type="AlphaFoldDB" id="A0A3P3DT88"/>
<dbReference type="PANTHER" id="PTHR41260:SF1">
    <property type="entry name" value="PROTEIN ECSC"/>
    <property type="match status" value="1"/>
</dbReference>
<feature type="transmembrane region" description="Helical" evidence="1">
    <location>
        <begin position="196"/>
        <end position="215"/>
    </location>
</feature>
<evidence type="ECO:0000256" key="1">
    <source>
        <dbReference type="SAM" id="Phobius"/>
    </source>
</evidence>
<keyword evidence="1" id="KW-1133">Transmembrane helix</keyword>
<evidence type="ECO:0000313" key="2">
    <source>
        <dbReference type="EMBL" id="RRH77331.1"/>
    </source>
</evidence>
<gene>
    <name evidence="2" type="ORF">EG244_03825</name>
</gene>
<accession>A0A3P3DT88</accession>
<reference evidence="2 3" key="1">
    <citation type="submission" date="2018-11" db="EMBL/GenBank/DDBJ databases">
        <title>Gemmobacter sp. nov., YIM 102744-1 draft genome.</title>
        <authorList>
            <person name="Li G."/>
            <person name="Jiang Y."/>
        </authorList>
    </citation>
    <scope>NUCLEOTIDE SEQUENCE [LARGE SCALE GENOMIC DNA]</scope>
    <source>
        <strain evidence="2 3">YIM 102744-1</strain>
    </source>
</reference>
<comment type="caution">
    <text evidence="2">The sequence shown here is derived from an EMBL/GenBank/DDBJ whole genome shotgun (WGS) entry which is preliminary data.</text>
</comment>
<evidence type="ECO:0000313" key="3">
    <source>
        <dbReference type="Proteomes" id="UP000282125"/>
    </source>
</evidence>
<dbReference type="GO" id="GO:0008233">
    <property type="term" value="F:peptidase activity"/>
    <property type="evidence" value="ECO:0007669"/>
    <property type="project" value="UniProtKB-KW"/>
</dbReference>
<keyword evidence="1" id="KW-0472">Membrane</keyword>
<organism evidence="2 3">
    <name type="scientific">Falsigemmobacter faecalis</name>
    <dbReference type="NCBI Taxonomy" id="2488730"/>
    <lineage>
        <taxon>Bacteria</taxon>
        <taxon>Pseudomonadati</taxon>
        <taxon>Pseudomonadota</taxon>
        <taxon>Alphaproteobacteria</taxon>
        <taxon>Rhodobacterales</taxon>
        <taxon>Paracoccaceae</taxon>
        <taxon>Falsigemmobacter</taxon>
    </lineage>
</organism>
<dbReference type="GO" id="GO:0006508">
    <property type="term" value="P:proteolysis"/>
    <property type="evidence" value="ECO:0007669"/>
    <property type="project" value="UniProtKB-KW"/>
</dbReference>
<keyword evidence="1" id="KW-0812">Transmembrane</keyword>
<keyword evidence="2" id="KW-0645">Protease</keyword>
<dbReference type="PANTHER" id="PTHR41260">
    <property type="entry name" value="PROTEIN ECSC"/>
    <property type="match status" value="1"/>
</dbReference>